<reference evidence="1" key="2">
    <citation type="submission" date="2008-12" db="EMBL/GenBank/DDBJ databases">
        <title>Improved gene annotation of the rice (Oryza sativa) genomes.</title>
        <authorList>
            <person name="Wang J."/>
            <person name="Li R."/>
            <person name="Fan W."/>
            <person name="Huang Q."/>
            <person name="Zhang J."/>
            <person name="Zhou Y."/>
            <person name="Hu Y."/>
            <person name="Zi S."/>
            <person name="Li J."/>
            <person name="Ni P."/>
            <person name="Zheng H."/>
            <person name="Zhang Y."/>
            <person name="Zhao M."/>
            <person name="Hao Q."/>
            <person name="McDermott J."/>
            <person name="Samudrala R."/>
            <person name="Kristiansen K."/>
            <person name="Wong G.K.-S."/>
        </authorList>
    </citation>
    <scope>NUCLEOTIDE SEQUENCE</scope>
</reference>
<organism evidence="1">
    <name type="scientific">Oryza sativa subsp. japonica</name>
    <name type="common">Rice</name>
    <dbReference type="NCBI Taxonomy" id="39947"/>
    <lineage>
        <taxon>Eukaryota</taxon>
        <taxon>Viridiplantae</taxon>
        <taxon>Streptophyta</taxon>
        <taxon>Embryophyta</taxon>
        <taxon>Tracheophyta</taxon>
        <taxon>Spermatophyta</taxon>
        <taxon>Magnoliopsida</taxon>
        <taxon>Liliopsida</taxon>
        <taxon>Poales</taxon>
        <taxon>Poaceae</taxon>
        <taxon>BOP clade</taxon>
        <taxon>Oryzoideae</taxon>
        <taxon>Oryzeae</taxon>
        <taxon>Oryzinae</taxon>
        <taxon>Oryza</taxon>
        <taxon>Oryza sativa</taxon>
    </lineage>
</organism>
<proteinExistence type="predicted"/>
<gene>
    <name evidence="1" type="ORF">OsJ_27181</name>
</gene>
<evidence type="ECO:0000313" key="1">
    <source>
        <dbReference type="EMBL" id="EEE68623.1"/>
    </source>
</evidence>
<sequence length="149" mass="16528">MSKFSTTRLGVEVANLCAIRYGTELRDIKAYPPRPREGALSILSLSRSTKTMMATAAFLSDPNPPLTHGESMGFGGDFMWRLWSKNTGRLHLLVARRSFRLQPGNAGKYVVLVNMYVAREMWGSVAGTHEAMWTRPRAHDGICRGVAEG</sequence>
<accession>B9G0Q6</accession>
<dbReference type="AlphaFoldDB" id="B9G0Q6"/>
<dbReference type="EMBL" id="CM000145">
    <property type="protein sequence ID" value="EEE68623.1"/>
    <property type="molecule type" value="Genomic_DNA"/>
</dbReference>
<protein>
    <submittedName>
        <fullName evidence="1">Uncharacterized protein</fullName>
    </submittedName>
</protein>
<dbReference type="Proteomes" id="UP000007752">
    <property type="component" value="Chromosome 8"/>
</dbReference>
<reference evidence="1" key="1">
    <citation type="journal article" date="2005" name="PLoS Biol.">
        <title>The genomes of Oryza sativa: a history of duplications.</title>
        <authorList>
            <person name="Yu J."/>
            <person name="Wang J."/>
            <person name="Lin W."/>
            <person name="Li S."/>
            <person name="Li H."/>
            <person name="Zhou J."/>
            <person name="Ni P."/>
            <person name="Dong W."/>
            <person name="Hu S."/>
            <person name="Zeng C."/>
            <person name="Zhang J."/>
            <person name="Zhang Y."/>
            <person name="Li R."/>
            <person name="Xu Z."/>
            <person name="Li S."/>
            <person name="Li X."/>
            <person name="Zheng H."/>
            <person name="Cong L."/>
            <person name="Lin L."/>
            <person name="Yin J."/>
            <person name="Geng J."/>
            <person name="Li G."/>
            <person name="Shi J."/>
            <person name="Liu J."/>
            <person name="Lv H."/>
            <person name="Li J."/>
            <person name="Wang J."/>
            <person name="Deng Y."/>
            <person name="Ran L."/>
            <person name="Shi X."/>
            <person name="Wang X."/>
            <person name="Wu Q."/>
            <person name="Li C."/>
            <person name="Ren X."/>
            <person name="Wang J."/>
            <person name="Wang X."/>
            <person name="Li D."/>
            <person name="Liu D."/>
            <person name="Zhang X."/>
            <person name="Ji Z."/>
            <person name="Zhao W."/>
            <person name="Sun Y."/>
            <person name="Zhang Z."/>
            <person name="Bao J."/>
            <person name="Han Y."/>
            <person name="Dong L."/>
            <person name="Ji J."/>
            <person name="Chen P."/>
            <person name="Wu S."/>
            <person name="Liu J."/>
            <person name="Xiao Y."/>
            <person name="Bu D."/>
            <person name="Tan J."/>
            <person name="Yang L."/>
            <person name="Ye C."/>
            <person name="Zhang J."/>
            <person name="Xu J."/>
            <person name="Zhou Y."/>
            <person name="Yu Y."/>
            <person name="Zhang B."/>
            <person name="Zhuang S."/>
            <person name="Wei H."/>
            <person name="Liu B."/>
            <person name="Lei M."/>
            <person name="Yu H."/>
            <person name="Li Y."/>
            <person name="Xu H."/>
            <person name="Wei S."/>
            <person name="He X."/>
            <person name="Fang L."/>
            <person name="Zhang Z."/>
            <person name="Zhang Y."/>
            <person name="Huang X."/>
            <person name="Su Z."/>
            <person name="Tong W."/>
            <person name="Li J."/>
            <person name="Tong Z."/>
            <person name="Li S."/>
            <person name="Ye J."/>
            <person name="Wang L."/>
            <person name="Fang L."/>
            <person name="Lei T."/>
            <person name="Chen C."/>
            <person name="Chen H."/>
            <person name="Xu Z."/>
            <person name="Li H."/>
            <person name="Huang H."/>
            <person name="Zhang F."/>
            <person name="Xu H."/>
            <person name="Li N."/>
            <person name="Zhao C."/>
            <person name="Li S."/>
            <person name="Dong L."/>
            <person name="Huang Y."/>
            <person name="Li L."/>
            <person name="Xi Y."/>
            <person name="Qi Q."/>
            <person name="Li W."/>
            <person name="Zhang B."/>
            <person name="Hu W."/>
            <person name="Zhang Y."/>
            <person name="Tian X."/>
            <person name="Jiao Y."/>
            <person name="Liang X."/>
            <person name="Jin J."/>
            <person name="Gao L."/>
            <person name="Zheng W."/>
            <person name="Hao B."/>
            <person name="Liu S."/>
            <person name="Wang W."/>
            <person name="Yuan L."/>
            <person name="Cao M."/>
            <person name="McDermott J."/>
            <person name="Samudrala R."/>
            <person name="Wang J."/>
            <person name="Wong G.K."/>
            <person name="Yang H."/>
        </authorList>
    </citation>
    <scope>NUCLEOTIDE SEQUENCE [LARGE SCALE GENOMIC DNA]</scope>
</reference>
<name>B9G0Q6_ORYSJ</name>